<dbReference type="Proteomes" id="UP000318937">
    <property type="component" value="Unassembled WGS sequence"/>
</dbReference>
<dbReference type="GO" id="GO:0009307">
    <property type="term" value="P:DNA restriction-modification system"/>
    <property type="evidence" value="ECO:0007669"/>
    <property type="project" value="UniProtKB-KW"/>
</dbReference>
<keyword evidence="1 5" id="KW-0489">Methyltransferase</keyword>
<protein>
    <recommendedName>
        <fullName evidence="7">Cytosine-specific methyltransferase</fullName>
        <ecNumber evidence="7">2.1.1.37</ecNumber>
    </recommendedName>
</protein>
<evidence type="ECO:0000256" key="1">
    <source>
        <dbReference type="ARBA" id="ARBA00022603"/>
    </source>
</evidence>
<proteinExistence type="inferred from homology"/>
<dbReference type="GO" id="GO:0032259">
    <property type="term" value="P:methylation"/>
    <property type="evidence" value="ECO:0007669"/>
    <property type="project" value="UniProtKB-KW"/>
</dbReference>
<keyword evidence="3 5" id="KW-0949">S-adenosyl-L-methionine</keyword>
<dbReference type="PROSITE" id="PS51679">
    <property type="entry name" value="SAM_MT_C5"/>
    <property type="match status" value="1"/>
</dbReference>
<comment type="caution">
    <text evidence="8">The sequence shown here is derived from an EMBL/GenBank/DDBJ whole genome shotgun (WGS) entry which is preliminary data.</text>
</comment>
<dbReference type="InterPro" id="IPR018117">
    <property type="entry name" value="C5_DNA_meth_AS"/>
</dbReference>
<accession>A0A544T2F9</accession>
<dbReference type="OrthoDB" id="9813719at2"/>
<dbReference type="CDD" id="cd00315">
    <property type="entry name" value="Cyt_C5_DNA_methylase"/>
    <property type="match status" value="1"/>
</dbReference>
<dbReference type="AlphaFoldDB" id="A0A544T2F9"/>
<dbReference type="SUPFAM" id="SSF53335">
    <property type="entry name" value="S-adenosyl-L-methionine-dependent methyltransferases"/>
    <property type="match status" value="1"/>
</dbReference>
<dbReference type="NCBIfam" id="TIGR00675">
    <property type="entry name" value="dcm"/>
    <property type="match status" value="1"/>
</dbReference>
<dbReference type="GO" id="GO:0003677">
    <property type="term" value="F:DNA binding"/>
    <property type="evidence" value="ECO:0007669"/>
    <property type="project" value="TreeGrafter"/>
</dbReference>
<reference evidence="8 9" key="1">
    <citation type="submission" date="2019-05" db="EMBL/GenBank/DDBJ databases">
        <title>Psychrobacillus vulpis sp. nov., a new species isolated from feces of a red fox that inhabits in The Tablas de Daimiel Natural Park, Albacete, Spain.</title>
        <authorList>
            <person name="Rodriguez M."/>
            <person name="Reina J.C."/>
            <person name="Bejar V."/>
            <person name="Llamas I."/>
        </authorList>
    </citation>
    <scope>NUCLEOTIDE SEQUENCE [LARGE SCALE GENOMIC DNA]</scope>
    <source>
        <strain evidence="8 9">NHI-2</strain>
    </source>
</reference>
<gene>
    <name evidence="8" type="ORF">FG383_14020</name>
</gene>
<dbReference type="RefSeq" id="WP_142608019.1">
    <property type="nucleotide sequence ID" value="NZ_VDGG01000030.1"/>
</dbReference>
<keyword evidence="2 5" id="KW-0808">Transferase</keyword>
<dbReference type="EMBL" id="VDGG01000030">
    <property type="protein sequence ID" value="TQR11646.1"/>
    <property type="molecule type" value="Genomic_DNA"/>
</dbReference>
<evidence type="ECO:0000256" key="4">
    <source>
        <dbReference type="ARBA" id="ARBA00022747"/>
    </source>
</evidence>
<evidence type="ECO:0000256" key="7">
    <source>
        <dbReference type="RuleBase" id="RU000417"/>
    </source>
</evidence>
<dbReference type="InterPro" id="IPR031303">
    <property type="entry name" value="C5_meth_CS"/>
</dbReference>
<sequence length="327" mass="36340">MTKTVSLFSGCGGLDLGFINAGFNIIYANDFDKYAVQSYAHNIGDHIIEGDLSQIDAKDIPTHDVLIGGFPCQPFSMMGSKQGFLDDVRGTLFFDVARIISTHLPKVVVLENVRNLRTHDKGRTLNTIINTLESLNYTVQVDLLNSVEFGVPQVRNRLFIVCIRNDIAAEMENPYTFPTPTILDTTQVNLQSVLEENVDSKYYLSHKILPTILAHGSGNYYSKSEIDLTIARPLTATMAKMHRANQDNYVTVPSKQAEAAGKTNIRRLTPRECARLQGFPDSYEIIVSDTQAYRQFGNAVTVNVAECIAISLKKAIPALHFKEALHV</sequence>
<dbReference type="GO" id="GO:0003886">
    <property type="term" value="F:DNA (cytosine-5-)-methyltransferase activity"/>
    <property type="evidence" value="ECO:0007669"/>
    <property type="project" value="UniProtKB-EC"/>
</dbReference>
<dbReference type="Gene3D" id="3.40.50.150">
    <property type="entry name" value="Vaccinia Virus protein VP39"/>
    <property type="match status" value="1"/>
</dbReference>
<comment type="similarity">
    <text evidence="5 6">Belongs to the class I-like SAM-binding methyltransferase superfamily. C5-methyltransferase family.</text>
</comment>
<dbReference type="PROSITE" id="PS00094">
    <property type="entry name" value="C5_MTASE_1"/>
    <property type="match status" value="1"/>
</dbReference>
<dbReference type="Pfam" id="PF00145">
    <property type="entry name" value="DNA_methylase"/>
    <property type="match status" value="1"/>
</dbReference>
<comment type="catalytic activity">
    <reaction evidence="7">
        <text>a 2'-deoxycytidine in DNA + S-adenosyl-L-methionine = a 5-methyl-2'-deoxycytidine in DNA + S-adenosyl-L-homocysteine + H(+)</text>
        <dbReference type="Rhea" id="RHEA:13681"/>
        <dbReference type="Rhea" id="RHEA-COMP:11369"/>
        <dbReference type="Rhea" id="RHEA-COMP:11370"/>
        <dbReference type="ChEBI" id="CHEBI:15378"/>
        <dbReference type="ChEBI" id="CHEBI:57856"/>
        <dbReference type="ChEBI" id="CHEBI:59789"/>
        <dbReference type="ChEBI" id="CHEBI:85452"/>
        <dbReference type="ChEBI" id="CHEBI:85454"/>
        <dbReference type="EC" id="2.1.1.37"/>
    </reaction>
</comment>
<dbReference type="PRINTS" id="PR00105">
    <property type="entry name" value="C5METTRFRASE"/>
</dbReference>
<dbReference type="InterPro" id="IPR029063">
    <property type="entry name" value="SAM-dependent_MTases_sf"/>
</dbReference>
<evidence type="ECO:0000256" key="3">
    <source>
        <dbReference type="ARBA" id="ARBA00022691"/>
    </source>
</evidence>
<dbReference type="PANTHER" id="PTHR10629">
    <property type="entry name" value="CYTOSINE-SPECIFIC METHYLTRANSFERASE"/>
    <property type="match status" value="1"/>
</dbReference>
<feature type="active site" evidence="5">
    <location>
        <position position="72"/>
    </location>
</feature>
<dbReference type="PROSITE" id="PS00095">
    <property type="entry name" value="C5_MTASE_2"/>
    <property type="match status" value="1"/>
</dbReference>
<dbReference type="InterPro" id="IPR050390">
    <property type="entry name" value="C5-Methyltransferase"/>
</dbReference>
<dbReference type="PANTHER" id="PTHR10629:SF52">
    <property type="entry name" value="DNA (CYTOSINE-5)-METHYLTRANSFERASE 1"/>
    <property type="match status" value="1"/>
</dbReference>
<organism evidence="8 9">
    <name type="scientific">Psychrobacillus soli</name>
    <dbReference type="NCBI Taxonomy" id="1543965"/>
    <lineage>
        <taxon>Bacteria</taxon>
        <taxon>Bacillati</taxon>
        <taxon>Bacillota</taxon>
        <taxon>Bacilli</taxon>
        <taxon>Bacillales</taxon>
        <taxon>Bacillaceae</taxon>
        <taxon>Psychrobacillus</taxon>
    </lineage>
</organism>
<dbReference type="Gene3D" id="3.90.120.10">
    <property type="entry name" value="DNA Methylase, subunit A, domain 2"/>
    <property type="match status" value="1"/>
</dbReference>
<evidence type="ECO:0000313" key="9">
    <source>
        <dbReference type="Proteomes" id="UP000318937"/>
    </source>
</evidence>
<evidence type="ECO:0000313" key="8">
    <source>
        <dbReference type="EMBL" id="TQR11646.1"/>
    </source>
</evidence>
<dbReference type="EC" id="2.1.1.37" evidence="7"/>
<keyword evidence="9" id="KW-1185">Reference proteome</keyword>
<keyword evidence="4" id="KW-0680">Restriction system</keyword>
<evidence type="ECO:0000256" key="2">
    <source>
        <dbReference type="ARBA" id="ARBA00022679"/>
    </source>
</evidence>
<name>A0A544T2F9_9BACI</name>
<dbReference type="InterPro" id="IPR001525">
    <property type="entry name" value="C5_MeTfrase"/>
</dbReference>
<evidence type="ECO:0000256" key="6">
    <source>
        <dbReference type="RuleBase" id="RU000416"/>
    </source>
</evidence>
<dbReference type="GO" id="GO:0044027">
    <property type="term" value="P:negative regulation of gene expression via chromosomal CpG island methylation"/>
    <property type="evidence" value="ECO:0007669"/>
    <property type="project" value="TreeGrafter"/>
</dbReference>
<evidence type="ECO:0000256" key="5">
    <source>
        <dbReference type="PROSITE-ProRule" id="PRU01016"/>
    </source>
</evidence>